<reference evidence="3" key="1">
    <citation type="journal article" date="2019" name="Int. J. Syst. Evol. Microbiol.">
        <title>The Global Catalogue of Microorganisms (GCM) 10K type strain sequencing project: providing services to taxonomists for standard genome sequencing and annotation.</title>
        <authorList>
            <consortium name="The Broad Institute Genomics Platform"/>
            <consortium name="The Broad Institute Genome Sequencing Center for Infectious Disease"/>
            <person name="Wu L."/>
            <person name="Ma J."/>
        </authorList>
    </citation>
    <scope>NUCLEOTIDE SEQUENCE [LARGE SCALE GENOMIC DNA]</scope>
    <source>
        <strain evidence="3">JCM 17441</strain>
    </source>
</reference>
<sequence length="132" mass="14608">MGAWAVSRKRRAPLRAARLALAGAEDVRGQEAIVEFLVDMVTTVPAGTSEAEVDDIRAREAANSAKLADRGHLLRLWRPPLAPGEWRTWGLFRADDADQLEQVLATMPLRAWRHDTVTPLSPHPNDPALRNS</sequence>
<dbReference type="EMBL" id="BAABAT010000006">
    <property type="protein sequence ID" value="GAA4248437.1"/>
    <property type="molecule type" value="Genomic_DNA"/>
</dbReference>
<dbReference type="Pfam" id="PF02426">
    <property type="entry name" value="MIase"/>
    <property type="match status" value="1"/>
</dbReference>
<feature type="domain" description="Muconolactone isomerase" evidence="1">
    <location>
        <begin position="35"/>
        <end position="126"/>
    </location>
</feature>
<name>A0ABP8D672_9ACTN</name>
<evidence type="ECO:0000313" key="2">
    <source>
        <dbReference type="EMBL" id="GAA4248437.1"/>
    </source>
</evidence>
<accession>A0ABP8D672</accession>
<gene>
    <name evidence="2" type="ORF">GCM10022255_028460</name>
</gene>
<dbReference type="Proteomes" id="UP001500620">
    <property type="component" value="Unassembled WGS sequence"/>
</dbReference>
<comment type="caution">
    <text evidence="2">The sequence shown here is derived from an EMBL/GenBank/DDBJ whole genome shotgun (WGS) entry which is preliminary data.</text>
</comment>
<dbReference type="Gene3D" id="3.30.70.1060">
    <property type="entry name" value="Dimeric alpha+beta barrel"/>
    <property type="match status" value="1"/>
</dbReference>
<dbReference type="InterPro" id="IPR011008">
    <property type="entry name" value="Dimeric_a/b-barrel"/>
</dbReference>
<evidence type="ECO:0000259" key="1">
    <source>
        <dbReference type="Pfam" id="PF02426"/>
    </source>
</evidence>
<dbReference type="SUPFAM" id="SSF54909">
    <property type="entry name" value="Dimeric alpha+beta barrel"/>
    <property type="match status" value="1"/>
</dbReference>
<keyword evidence="3" id="KW-1185">Reference proteome</keyword>
<protein>
    <recommendedName>
        <fullName evidence="1">Muconolactone isomerase domain-containing protein</fullName>
    </recommendedName>
</protein>
<organism evidence="2 3">
    <name type="scientific">Dactylosporangium darangshiense</name>
    <dbReference type="NCBI Taxonomy" id="579108"/>
    <lineage>
        <taxon>Bacteria</taxon>
        <taxon>Bacillati</taxon>
        <taxon>Actinomycetota</taxon>
        <taxon>Actinomycetes</taxon>
        <taxon>Micromonosporales</taxon>
        <taxon>Micromonosporaceae</taxon>
        <taxon>Dactylosporangium</taxon>
    </lineage>
</organism>
<proteinExistence type="predicted"/>
<evidence type="ECO:0000313" key="3">
    <source>
        <dbReference type="Proteomes" id="UP001500620"/>
    </source>
</evidence>
<dbReference type="InterPro" id="IPR026029">
    <property type="entry name" value="MLI_dom"/>
</dbReference>